<dbReference type="Proteomes" id="UP000277212">
    <property type="component" value="Unassembled WGS sequence"/>
</dbReference>
<dbReference type="EMBL" id="NKUJ01000146">
    <property type="protein sequence ID" value="RMJ12100.1"/>
    <property type="molecule type" value="Genomic_DNA"/>
</dbReference>
<keyword evidence="3" id="KW-1185">Reference proteome</keyword>
<gene>
    <name evidence="2" type="ORF">CDV36_008250</name>
</gene>
<protein>
    <submittedName>
        <fullName evidence="2">Uncharacterized protein</fullName>
    </submittedName>
</protein>
<evidence type="ECO:0000313" key="2">
    <source>
        <dbReference type="EMBL" id="RMJ12100.1"/>
    </source>
</evidence>
<organism evidence="2 3">
    <name type="scientific">Fusarium kuroshium</name>
    <dbReference type="NCBI Taxonomy" id="2010991"/>
    <lineage>
        <taxon>Eukaryota</taxon>
        <taxon>Fungi</taxon>
        <taxon>Dikarya</taxon>
        <taxon>Ascomycota</taxon>
        <taxon>Pezizomycotina</taxon>
        <taxon>Sordariomycetes</taxon>
        <taxon>Hypocreomycetidae</taxon>
        <taxon>Hypocreales</taxon>
        <taxon>Nectriaceae</taxon>
        <taxon>Fusarium</taxon>
        <taxon>Fusarium solani species complex</taxon>
    </lineage>
</organism>
<evidence type="ECO:0000256" key="1">
    <source>
        <dbReference type="SAM" id="MobiDB-lite"/>
    </source>
</evidence>
<reference evidence="2 3" key="1">
    <citation type="submission" date="2017-06" db="EMBL/GenBank/DDBJ databases">
        <title>Comparative genomic analysis of Ambrosia Fusariam Clade fungi.</title>
        <authorList>
            <person name="Stajich J.E."/>
            <person name="Carrillo J."/>
            <person name="Kijimoto T."/>
            <person name="Eskalen A."/>
            <person name="O'Donnell K."/>
            <person name="Kasson M."/>
        </authorList>
    </citation>
    <scope>NUCLEOTIDE SEQUENCE [LARGE SCALE GENOMIC DNA]</scope>
    <source>
        <strain evidence="2">UCR3666</strain>
    </source>
</reference>
<feature type="region of interest" description="Disordered" evidence="1">
    <location>
        <begin position="1"/>
        <end position="21"/>
    </location>
</feature>
<accession>A0A3M2S3H5</accession>
<name>A0A3M2S3H5_9HYPO</name>
<sequence length="114" mass="12721">MGRGSCRARRSDEGTSADVPPYQPAIQQYQLPVRVEWEVTSSFVQFPEGRATGQSRAGLPRLAPPSGCWMASQWPFGVGAREQFRDLICSSQTVESISATAYLQSWVDRLREIQ</sequence>
<comment type="caution">
    <text evidence="2">The sequence shown here is derived from an EMBL/GenBank/DDBJ whole genome shotgun (WGS) entry which is preliminary data.</text>
</comment>
<evidence type="ECO:0000313" key="3">
    <source>
        <dbReference type="Proteomes" id="UP000277212"/>
    </source>
</evidence>
<proteinExistence type="predicted"/>
<dbReference type="AlphaFoldDB" id="A0A3M2S3H5"/>